<dbReference type="InterPro" id="IPR026363">
    <property type="entry name" value="CxxC-x17-CxxC_dom"/>
</dbReference>
<dbReference type="Pfam" id="PF13451">
    <property type="entry name" value="zf_Tbcl"/>
    <property type="match status" value="1"/>
</dbReference>
<reference evidence="4" key="1">
    <citation type="submission" date="2009-11" db="EMBL/GenBank/DDBJ databases">
        <title>The complete chromosome 1 of Sphaerobacter thermophilus DSM 20745.</title>
        <authorList>
            <person name="Lucas S."/>
            <person name="Copeland A."/>
            <person name="Lapidus A."/>
            <person name="Glavina del Rio T."/>
            <person name="Dalin E."/>
            <person name="Tice H."/>
            <person name="Bruce D."/>
            <person name="Goodwin L."/>
            <person name="Pitluck S."/>
            <person name="Kyrpides N."/>
            <person name="Mavromatis K."/>
            <person name="Ivanova N."/>
            <person name="Mikhailova N."/>
            <person name="LaButti K.M."/>
            <person name="Clum A."/>
            <person name="Sun H.I."/>
            <person name="Brettin T."/>
            <person name="Detter J.C."/>
            <person name="Han C."/>
            <person name="Larimer F."/>
            <person name="Land M."/>
            <person name="Hauser L."/>
            <person name="Markowitz V."/>
            <person name="Cheng J.F."/>
            <person name="Hugenholtz P."/>
            <person name="Woyke T."/>
            <person name="Wu D."/>
            <person name="Steenblock K."/>
            <person name="Schneider S."/>
            <person name="Pukall R."/>
            <person name="Goeker M."/>
            <person name="Klenk H.P."/>
            <person name="Eisen J.A."/>
        </authorList>
    </citation>
    <scope>NUCLEOTIDE SEQUENCE [LARGE SCALE GENOMIC DNA]</scope>
    <source>
        <strain evidence="4">ATCC 49802 / DSM 20745 / S 6022</strain>
    </source>
</reference>
<dbReference type="STRING" id="479434.Sthe_2339"/>
<dbReference type="EMBL" id="CP001823">
    <property type="protein sequence ID" value="ACZ39760.1"/>
    <property type="molecule type" value="Genomic_DNA"/>
</dbReference>
<dbReference type="eggNOG" id="COG1278">
    <property type="taxonomic scope" value="Bacteria"/>
</dbReference>
<evidence type="ECO:0000313" key="3">
    <source>
        <dbReference type="EMBL" id="ACZ39760.1"/>
    </source>
</evidence>
<reference evidence="3 4" key="2">
    <citation type="journal article" date="2010" name="Stand. Genomic Sci.">
        <title>Complete genome sequence of Desulfohalobium retbaense type strain (HR(100)).</title>
        <authorList>
            <person name="Spring S."/>
            <person name="Nolan M."/>
            <person name="Lapidus A."/>
            <person name="Glavina Del Rio T."/>
            <person name="Copeland A."/>
            <person name="Tice H."/>
            <person name="Cheng J.F."/>
            <person name="Lucas S."/>
            <person name="Land M."/>
            <person name="Chen F."/>
            <person name="Bruce D."/>
            <person name="Goodwin L."/>
            <person name="Pitluck S."/>
            <person name="Ivanova N."/>
            <person name="Mavromatis K."/>
            <person name="Mikhailova N."/>
            <person name="Pati A."/>
            <person name="Chen A."/>
            <person name="Palaniappan K."/>
            <person name="Hauser L."/>
            <person name="Chang Y.J."/>
            <person name="Jeffries C.D."/>
            <person name="Munk C."/>
            <person name="Kiss H."/>
            <person name="Chain P."/>
            <person name="Han C."/>
            <person name="Brettin T."/>
            <person name="Detter J.C."/>
            <person name="Schuler E."/>
            <person name="Goker M."/>
            <person name="Rohde M."/>
            <person name="Bristow J."/>
            <person name="Eisen J.A."/>
            <person name="Markowitz V."/>
            <person name="Hugenholtz P."/>
            <person name="Kyrpides N.C."/>
            <person name="Klenk H.P."/>
        </authorList>
    </citation>
    <scope>NUCLEOTIDE SEQUENCE [LARGE SCALE GENOMIC DNA]</scope>
    <source>
        <strain evidence="4">ATCC 49802 / DSM 20745 / S 6022</strain>
    </source>
</reference>
<dbReference type="InterPro" id="IPR025306">
    <property type="entry name" value="Zn-bnd_dom_prob"/>
</dbReference>
<proteinExistence type="predicted"/>
<dbReference type="RefSeq" id="WP_012872801.1">
    <property type="nucleotide sequence ID" value="NC_013523.1"/>
</dbReference>
<dbReference type="Pfam" id="PF23477">
    <property type="entry name" value="zf_Tbcl_2"/>
    <property type="match status" value="1"/>
</dbReference>
<dbReference type="HOGENOM" id="CLU_115791_1_0_0"/>
<evidence type="ECO:0000259" key="2">
    <source>
        <dbReference type="Pfam" id="PF23477"/>
    </source>
</evidence>
<dbReference type="NCBIfam" id="TIGR04272">
    <property type="entry name" value="cxxc_cxxc_Mbark"/>
    <property type="match status" value="1"/>
</dbReference>
<dbReference type="InParanoid" id="D1C7B4"/>
<dbReference type="OrthoDB" id="5505402at2"/>
<organism evidence="3 4">
    <name type="scientific">Sphaerobacter thermophilus (strain ATCC 49802 / DSM 20745 / KCCM 41009 / NCIMB 13125 / S 6022)</name>
    <dbReference type="NCBI Taxonomy" id="479434"/>
    <lineage>
        <taxon>Bacteria</taxon>
        <taxon>Pseudomonadati</taxon>
        <taxon>Thermomicrobiota</taxon>
        <taxon>Thermomicrobia</taxon>
        <taxon>Sphaerobacterales</taxon>
        <taxon>Sphaerobacterineae</taxon>
        <taxon>Sphaerobacteraceae</taxon>
        <taxon>Sphaerobacter</taxon>
    </lineage>
</organism>
<gene>
    <name evidence="3" type="ordered locus">Sthe_2339</name>
</gene>
<accession>D1C7B4</accession>
<feature type="domain" description="CxxC-x17-CxxC" evidence="2">
    <location>
        <begin position="66"/>
        <end position="101"/>
    </location>
</feature>
<dbReference type="AlphaFoldDB" id="D1C7B4"/>
<evidence type="ECO:0000259" key="1">
    <source>
        <dbReference type="Pfam" id="PF13451"/>
    </source>
</evidence>
<evidence type="ECO:0000313" key="4">
    <source>
        <dbReference type="Proteomes" id="UP000002027"/>
    </source>
</evidence>
<dbReference type="Proteomes" id="UP000002027">
    <property type="component" value="Chromosome 1"/>
</dbReference>
<name>D1C7B4_SPHTD</name>
<keyword evidence="4" id="KW-1185">Reference proteome</keyword>
<protein>
    <submittedName>
        <fullName evidence="3">Uncharacterized protein</fullName>
    </submittedName>
</protein>
<feature type="domain" description="Probable zinc-binding" evidence="1">
    <location>
        <begin position="4"/>
        <end position="50"/>
    </location>
</feature>
<dbReference type="KEGG" id="sti:Sthe_2339"/>
<sequence length="110" mass="12452">MSFADKTLTCRDCGTEFVFTAGEQEFYAEKGFTNEPRRCPSCRRAAKAAREGGNGGYTSYSARPERTMHPAVCSNCGQDTMVPFVPRNDKPVYCSDCFQTIREQRSYSRY</sequence>